<keyword evidence="5" id="KW-1185">Reference proteome</keyword>
<feature type="transmembrane region" description="Helical" evidence="2">
    <location>
        <begin position="155"/>
        <end position="173"/>
    </location>
</feature>
<gene>
    <name evidence="4" type="ORF">R54839_PPFHFPJH_01129</name>
</gene>
<accession>A0ABN9YU56</accession>
<protein>
    <submittedName>
        <fullName evidence="4">CAAX protease family (YdiL)</fullName>
    </submittedName>
</protein>
<name>A0ABN9YU56_9LACO</name>
<keyword evidence="2" id="KW-0472">Membrane</keyword>
<comment type="caution">
    <text evidence="4">The sequence shown here is derived from an EMBL/GenBank/DDBJ whole genome shotgun (WGS) entry which is preliminary data.</text>
</comment>
<feature type="transmembrane region" description="Helical" evidence="2">
    <location>
        <begin position="122"/>
        <end position="143"/>
    </location>
</feature>
<feature type="domain" description="CAAX prenyl protease 2/Lysostaphin resistance protein A-like" evidence="3">
    <location>
        <begin position="125"/>
        <end position="221"/>
    </location>
</feature>
<evidence type="ECO:0000259" key="3">
    <source>
        <dbReference type="Pfam" id="PF02517"/>
    </source>
</evidence>
<keyword evidence="2" id="KW-0812">Transmembrane</keyword>
<reference evidence="4 5" key="1">
    <citation type="submission" date="2023-10" db="EMBL/GenBank/DDBJ databases">
        <authorList>
            <person name="Botero Cardona J."/>
        </authorList>
    </citation>
    <scope>NUCLEOTIDE SEQUENCE [LARGE SCALE GENOMIC DNA]</scope>
    <source>
        <strain evidence="4 5">R-54839</strain>
    </source>
</reference>
<dbReference type="EMBL" id="CAUZLR010000007">
    <property type="protein sequence ID" value="CAK1246075.1"/>
    <property type="molecule type" value="Genomic_DNA"/>
</dbReference>
<keyword evidence="4" id="KW-0378">Hydrolase</keyword>
<sequence>MAIRSKGFWGVALITVSLSVLWTGLSRTFSVFVPAKYNTMFVDANTIFWHVLAPVALTYLVFFLLMRRMERVGQVYQQQPLIVHRGVRILFAIIVIAMILFSLFNLYQHLHAILNHWHHNSLARLLFAFMSTFFVGLLEESVFRGFALTEFRRRFNEAISCLLSLILFGFWHLPNIIAGAPVIQASLQVFSTMIIGFGLYMAVRLSRSIWGGVLMHWFWDFALVIAH</sequence>
<comment type="similarity">
    <text evidence="1">Belongs to the UPF0177 family.</text>
</comment>
<evidence type="ECO:0000313" key="4">
    <source>
        <dbReference type="EMBL" id="CAK1246075.1"/>
    </source>
</evidence>
<keyword evidence="2" id="KW-1133">Transmembrane helix</keyword>
<dbReference type="RefSeq" id="WP_248657127.1">
    <property type="nucleotide sequence ID" value="NZ_CAUZLK010000006.1"/>
</dbReference>
<dbReference type="InterPro" id="IPR003675">
    <property type="entry name" value="Rce1/LyrA-like_dom"/>
</dbReference>
<feature type="transmembrane region" description="Helical" evidence="2">
    <location>
        <begin position="47"/>
        <end position="66"/>
    </location>
</feature>
<feature type="transmembrane region" description="Helical" evidence="2">
    <location>
        <begin position="87"/>
        <end position="110"/>
    </location>
</feature>
<proteinExistence type="inferred from homology"/>
<dbReference type="Proteomes" id="UP001314261">
    <property type="component" value="Unassembled WGS sequence"/>
</dbReference>
<dbReference type="Pfam" id="PF02517">
    <property type="entry name" value="Rce1-like"/>
    <property type="match status" value="1"/>
</dbReference>
<organism evidence="4 5">
    <name type="scientific">Fructobacillus fructosus</name>
    <dbReference type="NCBI Taxonomy" id="1631"/>
    <lineage>
        <taxon>Bacteria</taxon>
        <taxon>Bacillati</taxon>
        <taxon>Bacillota</taxon>
        <taxon>Bacilli</taxon>
        <taxon>Lactobacillales</taxon>
        <taxon>Lactobacillaceae</taxon>
        <taxon>Fructobacillus</taxon>
    </lineage>
</organism>
<evidence type="ECO:0000313" key="5">
    <source>
        <dbReference type="Proteomes" id="UP001314261"/>
    </source>
</evidence>
<evidence type="ECO:0000256" key="2">
    <source>
        <dbReference type="SAM" id="Phobius"/>
    </source>
</evidence>
<keyword evidence="4" id="KW-0645">Protease</keyword>
<dbReference type="GO" id="GO:0008233">
    <property type="term" value="F:peptidase activity"/>
    <property type="evidence" value="ECO:0007669"/>
    <property type="project" value="UniProtKB-KW"/>
</dbReference>
<dbReference type="GO" id="GO:0006508">
    <property type="term" value="P:proteolysis"/>
    <property type="evidence" value="ECO:0007669"/>
    <property type="project" value="UniProtKB-KW"/>
</dbReference>
<feature type="transmembrane region" description="Helical" evidence="2">
    <location>
        <begin position="185"/>
        <end position="202"/>
    </location>
</feature>
<feature type="transmembrane region" description="Helical" evidence="2">
    <location>
        <begin position="7"/>
        <end position="27"/>
    </location>
</feature>
<evidence type="ECO:0000256" key="1">
    <source>
        <dbReference type="ARBA" id="ARBA00009067"/>
    </source>
</evidence>